<feature type="signal peptide" evidence="6">
    <location>
        <begin position="1"/>
        <end position="27"/>
    </location>
</feature>
<evidence type="ECO:0000256" key="6">
    <source>
        <dbReference type="SAM" id="SignalP"/>
    </source>
</evidence>
<protein>
    <submittedName>
        <fullName evidence="10">Peritrophin-44 isoform X2</fullName>
    </submittedName>
</protein>
<evidence type="ECO:0000256" key="4">
    <source>
        <dbReference type="ARBA" id="ARBA00023157"/>
    </source>
</evidence>
<dbReference type="PROSITE" id="PS50940">
    <property type="entry name" value="CHIT_BIND_II"/>
    <property type="match status" value="4"/>
</dbReference>
<dbReference type="AlphaFoldDB" id="A0A1I8MZ56"/>
<dbReference type="GeneID" id="101888698"/>
<evidence type="ECO:0000256" key="2">
    <source>
        <dbReference type="ARBA" id="ARBA00022729"/>
    </source>
</evidence>
<keyword evidence="9" id="KW-1185">Reference proteome</keyword>
<dbReference type="SUPFAM" id="SSF57625">
    <property type="entry name" value="Invertebrate chitin-binding proteins"/>
    <property type="match status" value="4"/>
</dbReference>
<dbReference type="VEuPathDB" id="VectorBase:MDOMA2_004110"/>
<dbReference type="Proteomes" id="UP001652621">
    <property type="component" value="Unplaced"/>
</dbReference>
<gene>
    <name evidence="8" type="primary">101888698</name>
    <name evidence="10" type="synonym">LOC101888698</name>
</gene>
<reference evidence="10" key="2">
    <citation type="submission" date="2025-04" db="UniProtKB">
        <authorList>
            <consortium name="RefSeq"/>
        </authorList>
    </citation>
    <scope>IDENTIFICATION</scope>
    <source>
        <strain evidence="10">Aabys</strain>
    </source>
</reference>
<evidence type="ECO:0000313" key="8">
    <source>
        <dbReference type="EnsemblMetazoa" id="MDOA009891-PB"/>
    </source>
</evidence>
<dbReference type="PANTHER" id="PTHR23301">
    <property type="entry name" value="CHITIN BINDING PERITROPHIN-A"/>
    <property type="match status" value="1"/>
</dbReference>
<dbReference type="OrthoDB" id="6020543at2759"/>
<keyword evidence="5" id="KW-0325">Glycoprotein</keyword>
<dbReference type="RefSeq" id="XP_005181188.1">
    <property type="nucleotide sequence ID" value="XM_005181131.2"/>
</dbReference>
<feature type="domain" description="Chitin-binding type-2" evidence="7">
    <location>
        <begin position="150"/>
        <end position="205"/>
    </location>
</feature>
<name>A0A1I8MZ56_MUSDO</name>
<feature type="domain" description="Chitin-binding type-2" evidence="7">
    <location>
        <begin position="227"/>
        <end position="293"/>
    </location>
</feature>
<dbReference type="InterPro" id="IPR051940">
    <property type="entry name" value="Chitin_bind-dev_reg"/>
</dbReference>
<sequence>MKDFKMTSGLCLALLGLVALQMQCASAGYSMAETCLYYGEGYIADPDQCNGWGYCKGGELIAQGTCPGTYLYNQKTAQCDFPENVKCASKLESTCSVVTSPIYLADPDDCTKACYCNNGTYSCTTCPQYQVFDPTKRACVYSNQYNCPANSICRLVPDGKWVADPLKCGNYLACLDGSGTSKECPDNLFFNQFKNMCAIESICPTETEPPSTASVGPGVEKPLPDSKTACAENPNDKTDTTSKFYVEDGKSCMGYYYCEKAGETGIWGKCPLGTHFNQADQNCVTPYTVDCKYDRCGNINQTYVSVLGCADYYYCINQTKQVGMGGNCANNNPNYPYFSEAQGACVDVDPKFAICSAPAPSPVGN</sequence>
<dbReference type="eggNOG" id="ENOG502SZI5">
    <property type="taxonomic scope" value="Eukaryota"/>
</dbReference>
<evidence type="ECO:0000313" key="10">
    <source>
        <dbReference type="RefSeq" id="XP_005181188.1"/>
    </source>
</evidence>
<evidence type="ECO:0000313" key="9">
    <source>
        <dbReference type="Proteomes" id="UP001652621"/>
    </source>
</evidence>
<evidence type="ECO:0000256" key="5">
    <source>
        <dbReference type="ARBA" id="ARBA00023180"/>
    </source>
</evidence>
<evidence type="ECO:0000259" key="7">
    <source>
        <dbReference type="PROSITE" id="PS50940"/>
    </source>
</evidence>
<feature type="domain" description="Chitin-binding type-2" evidence="7">
    <location>
        <begin position="92"/>
        <end position="149"/>
    </location>
</feature>
<dbReference type="InterPro" id="IPR036508">
    <property type="entry name" value="Chitin-bd_dom_sf"/>
</dbReference>
<keyword evidence="3" id="KW-0677">Repeat</keyword>
<dbReference type="InterPro" id="IPR002557">
    <property type="entry name" value="Chitin-bd_dom"/>
</dbReference>
<evidence type="ECO:0000256" key="3">
    <source>
        <dbReference type="ARBA" id="ARBA00022737"/>
    </source>
</evidence>
<organism evidence="8">
    <name type="scientific">Musca domestica</name>
    <name type="common">House fly</name>
    <dbReference type="NCBI Taxonomy" id="7370"/>
    <lineage>
        <taxon>Eukaryota</taxon>
        <taxon>Metazoa</taxon>
        <taxon>Ecdysozoa</taxon>
        <taxon>Arthropoda</taxon>
        <taxon>Hexapoda</taxon>
        <taxon>Insecta</taxon>
        <taxon>Pterygota</taxon>
        <taxon>Neoptera</taxon>
        <taxon>Endopterygota</taxon>
        <taxon>Diptera</taxon>
        <taxon>Brachycera</taxon>
        <taxon>Muscomorpha</taxon>
        <taxon>Muscoidea</taxon>
        <taxon>Muscidae</taxon>
        <taxon>Musca</taxon>
    </lineage>
</organism>
<proteinExistence type="predicted"/>
<dbReference type="SMART" id="SM00494">
    <property type="entry name" value="ChtBD2"/>
    <property type="match status" value="4"/>
</dbReference>
<dbReference type="PANTHER" id="PTHR23301:SF106">
    <property type="entry name" value="CHITIN-BINDING TYPE-2 DOMAIN-CONTAINING PROTEIN-RELATED"/>
    <property type="match status" value="1"/>
</dbReference>
<keyword evidence="1" id="KW-0147">Chitin-binding</keyword>
<dbReference type="EnsemblMetazoa" id="MDOA009891-RB">
    <property type="protein sequence ID" value="MDOA009891-PB"/>
    <property type="gene ID" value="MDOA009891"/>
</dbReference>
<keyword evidence="2 6" id="KW-0732">Signal</keyword>
<dbReference type="Pfam" id="PF01607">
    <property type="entry name" value="CBM_14"/>
    <property type="match status" value="3"/>
</dbReference>
<dbReference type="GO" id="GO:0008061">
    <property type="term" value="F:chitin binding"/>
    <property type="evidence" value="ECO:0007669"/>
    <property type="project" value="UniProtKB-KW"/>
</dbReference>
<dbReference type="Gene3D" id="2.170.140.10">
    <property type="entry name" value="Chitin binding domain"/>
    <property type="match status" value="4"/>
</dbReference>
<accession>A0A1I8MZ56</accession>
<dbReference type="GO" id="GO:0005576">
    <property type="term" value="C:extracellular region"/>
    <property type="evidence" value="ECO:0007669"/>
    <property type="project" value="InterPro"/>
</dbReference>
<feature type="chain" id="PRO_5044561046" evidence="6">
    <location>
        <begin position="28"/>
        <end position="365"/>
    </location>
</feature>
<reference evidence="8" key="1">
    <citation type="submission" date="2020-05" db="UniProtKB">
        <authorList>
            <consortium name="EnsemblMetazoa"/>
        </authorList>
    </citation>
    <scope>IDENTIFICATION</scope>
    <source>
        <strain evidence="8">Aabys</strain>
    </source>
</reference>
<dbReference type="VEuPathDB" id="VectorBase:MDOA009891"/>
<keyword evidence="4" id="KW-1015">Disulfide bond</keyword>
<feature type="domain" description="Chitin-binding type-2" evidence="7">
    <location>
        <begin position="32"/>
        <end position="89"/>
    </location>
</feature>
<evidence type="ECO:0000256" key="1">
    <source>
        <dbReference type="ARBA" id="ARBA00022669"/>
    </source>
</evidence>